<evidence type="ECO:0000313" key="1">
    <source>
        <dbReference type="EMBL" id="MCI35216.1"/>
    </source>
</evidence>
<keyword evidence="2" id="KW-1185">Reference proteome</keyword>
<name>A0A392RHB8_9FABA</name>
<dbReference type="Proteomes" id="UP000265520">
    <property type="component" value="Unassembled WGS sequence"/>
</dbReference>
<evidence type="ECO:0000313" key="2">
    <source>
        <dbReference type="Proteomes" id="UP000265520"/>
    </source>
</evidence>
<sequence>VDSISRSFDKRVTAKPSHCAVEYKLLTDDQCQELDVRYACYRYLFMNL</sequence>
<dbReference type="AlphaFoldDB" id="A0A392RHB8"/>
<comment type="caution">
    <text evidence="1">The sequence shown here is derived from an EMBL/GenBank/DDBJ whole genome shotgun (WGS) entry which is preliminary data.</text>
</comment>
<feature type="non-terminal residue" evidence="1">
    <location>
        <position position="1"/>
    </location>
</feature>
<protein>
    <submittedName>
        <fullName evidence="1">Uncharacterized protein</fullName>
    </submittedName>
</protein>
<reference evidence="1 2" key="1">
    <citation type="journal article" date="2018" name="Front. Plant Sci.">
        <title>Red Clover (Trifolium pratense) and Zigzag Clover (T. medium) - A Picture of Genomic Similarities and Differences.</title>
        <authorList>
            <person name="Dluhosova J."/>
            <person name="Istvanek J."/>
            <person name="Nedelnik J."/>
            <person name="Repkova J."/>
        </authorList>
    </citation>
    <scope>NUCLEOTIDE SEQUENCE [LARGE SCALE GENOMIC DNA]</scope>
    <source>
        <strain evidence="2">cv. 10/8</strain>
        <tissue evidence="1">Leaf</tissue>
    </source>
</reference>
<proteinExistence type="predicted"/>
<dbReference type="EMBL" id="LXQA010221305">
    <property type="protein sequence ID" value="MCI35216.1"/>
    <property type="molecule type" value="Genomic_DNA"/>
</dbReference>
<accession>A0A392RHB8</accession>
<organism evidence="1 2">
    <name type="scientific">Trifolium medium</name>
    <dbReference type="NCBI Taxonomy" id="97028"/>
    <lineage>
        <taxon>Eukaryota</taxon>
        <taxon>Viridiplantae</taxon>
        <taxon>Streptophyta</taxon>
        <taxon>Embryophyta</taxon>
        <taxon>Tracheophyta</taxon>
        <taxon>Spermatophyta</taxon>
        <taxon>Magnoliopsida</taxon>
        <taxon>eudicotyledons</taxon>
        <taxon>Gunneridae</taxon>
        <taxon>Pentapetalae</taxon>
        <taxon>rosids</taxon>
        <taxon>fabids</taxon>
        <taxon>Fabales</taxon>
        <taxon>Fabaceae</taxon>
        <taxon>Papilionoideae</taxon>
        <taxon>50 kb inversion clade</taxon>
        <taxon>NPAAA clade</taxon>
        <taxon>Hologalegina</taxon>
        <taxon>IRL clade</taxon>
        <taxon>Trifolieae</taxon>
        <taxon>Trifolium</taxon>
    </lineage>
</organism>